<accession>A0A6M8HR00</accession>
<organism evidence="6 7">
    <name type="scientific">Lichenicola cladoniae</name>
    <dbReference type="NCBI Taxonomy" id="1484109"/>
    <lineage>
        <taxon>Bacteria</taxon>
        <taxon>Pseudomonadati</taxon>
        <taxon>Pseudomonadota</taxon>
        <taxon>Alphaproteobacteria</taxon>
        <taxon>Acetobacterales</taxon>
        <taxon>Acetobacteraceae</taxon>
        <taxon>Lichenicola</taxon>
    </lineage>
</organism>
<dbReference type="EMBL" id="CP053708">
    <property type="protein sequence ID" value="QKE90778.1"/>
    <property type="molecule type" value="Genomic_DNA"/>
</dbReference>
<dbReference type="KEGG" id="lck:HN018_12635"/>
<evidence type="ECO:0000313" key="7">
    <source>
        <dbReference type="Proteomes" id="UP000500767"/>
    </source>
</evidence>
<feature type="transmembrane region" description="Helical" evidence="5">
    <location>
        <begin position="12"/>
        <end position="29"/>
    </location>
</feature>
<dbReference type="Pfam" id="PF07869">
    <property type="entry name" value="DUF1656"/>
    <property type="match status" value="1"/>
</dbReference>
<evidence type="ECO:0000256" key="3">
    <source>
        <dbReference type="ARBA" id="ARBA00022989"/>
    </source>
</evidence>
<reference evidence="6 7" key="1">
    <citation type="journal article" date="2014" name="World J. Microbiol. Biotechnol.">
        <title>Biodiversity and physiological characteristics of Antarctic and Arctic lichens-associated bacteria.</title>
        <authorList>
            <person name="Lee Y.M."/>
            <person name="Kim E.H."/>
            <person name="Lee H.K."/>
            <person name="Hong S.G."/>
        </authorList>
    </citation>
    <scope>NUCLEOTIDE SEQUENCE [LARGE SCALE GENOMIC DNA]</scope>
    <source>
        <strain evidence="6 7">PAMC 26569</strain>
    </source>
</reference>
<keyword evidence="4 5" id="KW-0472">Membrane</keyword>
<name>A0A6M8HR00_9PROT</name>
<dbReference type="RefSeq" id="WP_171836341.1">
    <property type="nucleotide sequence ID" value="NZ_CP053708.1"/>
</dbReference>
<keyword evidence="1" id="KW-1003">Cell membrane</keyword>
<keyword evidence="3 5" id="KW-1133">Transmembrane helix</keyword>
<evidence type="ECO:0000256" key="4">
    <source>
        <dbReference type="ARBA" id="ARBA00023136"/>
    </source>
</evidence>
<keyword evidence="2 5" id="KW-0812">Transmembrane</keyword>
<evidence type="ECO:0000256" key="2">
    <source>
        <dbReference type="ARBA" id="ARBA00022692"/>
    </source>
</evidence>
<keyword evidence="7" id="KW-1185">Reference proteome</keyword>
<evidence type="ECO:0000256" key="5">
    <source>
        <dbReference type="SAM" id="Phobius"/>
    </source>
</evidence>
<evidence type="ECO:0000256" key="1">
    <source>
        <dbReference type="ARBA" id="ARBA00022475"/>
    </source>
</evidence>
<proteinExistence type="predicted"/>
<feature type="transmembrane region" description="Helical" evidence="5">
    <location>
        <begin position="41"/>
        <end position="63"/>
    </location>
</feature>
<protein>
    <submittedName>
        <fullName evidence="6">DUF1656 domain-containing protein</fullName>
    </submittedName>
</protein>
<dbReference type="AlphaFoldDB" id="A0A6M8HR00"/>
<dbReference type="InterPro" id="IPR012451">
    <property type="entry name" value="DUF1656"/>
</dbReference>
<evidence type="ECO:0000313" key="6">
    <source>
        <dbReference type="EMBL" id="QKE90778.1"/>
    </source>
</evidence>
<dbReference type="Proteomes" id="UP000500767">
    <property type="component" value="Chromosome"/>
</dbReference>
<gene>
    <name evidence="6" type="ORF">HN018_12635</name>
</gene>
<sequence>MTHVLDLNGILVSSFVGQALLALVILLILRPILARLGFQRVVWNPPLAEFALGICILGVIILLS</sequence>